<accession>A0A0D1AAN5</accession>
<protein>
    <submittedName>
        <fullName evidence="2">Putative metallopeptidase (Zinc) SprT</fullName>
    </submittedName>
</protein>
<dbReference type="STRING" id="1335616.WDC_0607"/>
<name>A0A0D1AAN5_9LACO</name>
<organism evidence="2 3">
    <name type="scientific">Paucilactobacillus wasatchensis</name>
    <dbReference type="NCBI Taxonomy" id="1335616"/>
    <lineage>
        <taxon>Bacteria</taxon>
        <taxon>Bacillati</taxon>
        <taxon>Bacillota</taxon>
        <taxon>Bacilli</taxon>
        <taxon>Lactobacillales</taxon>
        <taxon>Lactobacillaceae</taxon>
        <taxon>Paucilactobacillus</taxon>
    </lineage>
</organism>
<dbReference type="AlphaFoldDB" id="A0A0D1AAN5"/>
<dbReference type="EMBL" id="AWTT01000010">
    <property type="protein sequence ID" value="KIS03776.1"/>
    <property type="molecule type" value="Genomic_DNA"/>
</dbReference>
<comment type="caution">
    <text evidence="2">The sequence shown here is derived from an EMBL/GenBank/DDBJ whole genome shotgun (WGS) entry which is preliminary data.</text>
</comment>
<keyword evidence="3" id="KW-1185">Reference proteome</keyword>
<dbReference type="PATRIC" id="fig|1335616.4.peg.604"/>
<sequence length="121" mass="14065">MQTTGGRYHPQDHHIDINPKMLDEFDVDNLRQVVLHELCHYHLHLNGQDYHHRSHAFKVLLQQVGGKRYAPTTSARRISSANRLIYQCTKCQAIISRKQHFNTVRYVCARCGGHFKLISTS</sequence>
<reference evidence="2 3" key="1">
    <citation type="submission" date="2013-08" db="EMBL/GenBank/DDBJ databases">
        <title>Lactobacillus wasatchii sp. WDC04, a late gas producing bacteria isolated from aged chedder cheese.</title>
        <authorList>
            <person name="Oberg C.J."/>
            <person name="Culumber M."/>
            <person name="McMahon D.J."/>
            <person name="Broadbent J.R."/>
            <person name="Oberg T.S."/>
            <person name="Ortaki F."/>
        </authorList>
    </citation>
    <scope>NUCLEOTIDE SEQUENCE [LARGE SCALE GENOMIC DNA]</scope>
    <source>
        <strain evidence="2 3">WDC04</strain>
    </source>
</reference>
<dbReference type="InterPro" id="IPR006640">
    <property type="entry name" value="SprT-like_domain"/>
</dbReference>
<dbReference type="NCBIfam" id="NF003339">
    <property type="entry name" value="PRK04351.1"/>
    <property type="match status" value="1"/>
</dbReference>
<evidence type="ECO:0000313" key="2">
    <source>
        <dbReference type="EMBL" id="KIS03776.1"/>
    </source>
</evidence>
<dbReference type="SMART" id="SM00731">
    <property type="entry name" value="SprT"/>
    <property type="match status" value="1"/>
</dbReference>
<dbReference type="GO" id="GO:0006950">
    <property type="term" value="P:response to stress"/>
    <property type="evidence" value="ECO:0007669"/>
    <property type="project" value="UniProtKB-ARBA"/>
</dbReference>
<proteinExistence type="predicted"/>
<evidence type="ECO:0000259" key="1">
    <source>
        <dbReference type="SMART" id="SM00731"/>
    </source>
</evidence>
<feature type="domain" description="SprT-like" evidence="1">
    <location>
        <begin position="1"/>
        <end position="118"/>
    </location>
</feature>
<dbReference type="Gene3D" id="3.30.2010.10">
    <property type="entry name" value="Metalloproteases ('zincins'), catalytic domain"/>
    <property type="match status" value="1"/>
</dbReference>
<dbReference type="Proteomes" id="UP000032279">
    <property type="component" value="Unassembled WGS sequence"/>
</dbReference>
<gene>
    <name evidence="2" type="primary">sprT</name>
    <name evidence="2" type="ORF">WDC_0607</name>
</gene>
<dbReference type="Pfam" id="PF10263">
    <property type="entry name" value="SprT-like"/>
    <property type="match status" value="1"/>
</dbReference>
<evidence type="ECO:0000313" key="3">
    <source>
        <dbReference type="Proteomes" id="UP000032279"/>
    </source>
</evidence>